<dbReference type="InterPro" id="IPR037045">
    <property type="entry name" value="S8pro/Inhibitor_I9_sf"/>
</dbReference>
<dbReference type="Gene3D" id="3.40.50.200">
    <property type="entry name" value="Peptidase S8/S53 domain"/>
    <property type="match status" value="1"/>
</dbReference>
<evidence type="ECO:0000256" key="4">
    <source>
        <dbReference type="ARBA" id="ARBA00022825"/>
    </source>
</evidence>
<dbReference type="SUPFAM" id="SSF52743">
    <property type="entry name" value="Subtilisin-like"/>
    <property type="match status" value="1"/>
</dbReference>
<evidence type="ECO:0000256" key="5">
    <source>
        <dbReference type="PROSITE-ProRule" id="PRU01240"/>
    </source>
</evidence>
<dbReference type="OrthoDB" id="206201at2759"/>
<proteinExistence type="inferred from homology"/>
<evidence type="ECO:0000256" key="3">
    <source>
        <dbReference type="ARBA" id="ARBA00022801"/>
    </source>
</evidence>
<organism evidence="11 12">
    <name type="scientific">Eremothecium sinecaudum</name>
    <dbReference type="NCBI Taxonomy" id="45286"/>
    <lineage>
        <taxon>Eukaryota</taxon>
        <taxon>Fungi</taxon>
        <taxon>Dikarya</taxon>
        <taxon>Ascomycota</taxon>
        <taxon>Saccharomycotina</taxon>
        <taxon>Saccharomycetes</taxon>
        <taxon>Saccharomycetales</taxon>
        <taxon>Saccharomycetaceae</taxon>
        <taxon>Eremothecium</taxon>
    </lineage>
</organism>
<dbReference type="Pfam" id="PF05922">
    <property type="entry name" value="Inhibitor_I9"/>
    <property type="match status" value="1"/>
</dbReference>
<feature type="domain" description="Inhibitor I9" evidence="10">
    <location>
        <begin position="81"/>
        <end position="182"/>
    </location>
</feature>
<dbReference type="InterPro" id="IPR010259">
    <property type="entry name" value="S8pro/Inhibitor_I9"/>
</dbReference>
<comment type="similarity">
    <text evidence="1 5 6">Belongs to the peptidase S8 family.</text>
</comment>
<dbReference type="GO" id="GO:0006508">
    <property type="term" value="P:proteolysis"/>
    <property type="evidence" value="ECO:0007669"/>
    <property type="project" value="UniProtKB-KW"/>
</dbReference>
<accession>A0A109UYP6</accession>
<feature type="domain" description="Peptidase S8/S53" evidence="9">
    <location>
        <begin position="220"/>
        <end position="455"/>
    </location>
</feature>
<dbReference type="Proteomes" id="UP000243052">
    <property type="component" value="Chromosome iii"/>
</dbReference>
<dbReference type="InterPro" id="IPR000209">
    <property type="entry name" value="Peptidase_S8/S53_dom"/>
</dbReference>
<dbReference type="EMBL" id="CP014243">
    <property type="protein sequence ID" value="AMD20175.1"/>
    <property type="molecule type" value="Genomic_DNA"/>
</dbReference>
<dbReference type="PROSITE" id="PS00137">
    <property type="entry name" value="SUBTILASE_HIS"/>
    <property type="match status" value="1"/>
</dbReference>
<keyword evidence="12" id="KW-1185">Reference proteome</keyword>
<dbReference type="FunFam" id="3.30.70.80:FF:000011">
    <property type="entry name" value="Vacuolar protease B"/>
    <property type="match status" value="1"/>
</dbReference>
<dbReference type="InterPro" id="IPR022398">
    <property type="entry name" value="Peptidase_S8_His-AS"/>
</dbReference>
<dbReference type="InterPro" id="IPR023827">
    <property type="entry name" value="Peptidase_S8_Asp-AS"/>
</dbReference>
<evidence type="ECO:0000256" key="1">
    <source>
        <dbReference type="ARBA" id="ARBA00011073"/>
    </source>
</evidence>
<keyword evidence="2 5" id="KW-0645">Protease</keyword>
<dbReference type="Pfam" id="PF00082">
    <property type="entry name" value="Peptidase_S8"/>
    <property type="match status" value="1"/>
</dbReference>
<dbReference type="InterPro" id="IPR034193">
    <property type="entry name" value="PCSK9_ProteinaseK-like"/>
</dbReference>
<keyword evidence="4 5" id="KW-0720">Serine protease</keyword>
<dbReference type="PANTHER" id="PTHR43806:SF11">
    <property type="entry name" value="CEREVISIN-RELATED"/>
    <property type="match status" value="1"/>
</dbReference>
<dbReference type="GO" id="GO:0004252">
    <property type="term" value="F:serine-type endopeptidase activity"/>
    <property type="evidence" value="ECO:0007669"/>
    <property type="project" value="UniProtKB-UniRule"/>
</dbReference>
<dbReference type="InterPro" id="IPR036852">
    <property type="entry name" value="Peptidase_S8/S53_dom_sf"/>
</dbReference>
<dbReference type="CDD" id="cd04077">
    <property type="entry name" value="Peptidases_S8_PCSK9_ProteinaseK_like"/>
    <property type="match status" value="1"/>
</dbReference>
<keyword evidence="3 5" id="KW-0378">Hydrolase</keyword>
<dbReference type="GO" id="GO:0030435">
    <property type="term" value="P:sporulation resulting in formation of a cellular spore"/>
    <property type="evidence" value="ECO:0007669"/>
    <property type="project" value="UniProtKB-ARBA"/>
</dbReference>
<dbReference type="PROSITE" id="PS00136">
    <property type="entry name" value="SUBTILASE_ASP"/>
    <property type="match status" value="1"/>
</dbReference>
<dbReference type="GeneID" id="28723411"/>
<evidence type="ECO:0000256" key="2">
    <source>
        <dbReference type="ARBA" id="ARBA00022670"/>
    </source>
</evidence>
<evidence type="ECO:0000259" key="9">
    <source>
        <dbReference type="Pfam" id="PF00082"/>
    </source>
</evidence>
<feature type="signal peptide" evidence="8">
    <location>
        <begin position="1"/>
        <end position="18"/>
    </location>
</feature>
<dbReference type="PANTHER" id="PTHR43806">
    <property type="entry name" value="PEPTIDASE S8"/>
    <property type="match status" value="1"/>
</dbReference>
<dbReference type="PROSITE" id="PS00138">
    <property type="entry name" value="SUBTILASE_SER"/>
    <property type="match status" value="1"/>
</dbReference>
<dbReference type="InterPro" id="IPR015500">
    <property type="entry name" value="Peptidase_S8_subtilisin-rel"/>
</dbReference>
<dbReference type="AlphaFoldDB" id="A0A109UYP6"/>
<sequence length="542" mass="57639">MKVGTVVPAVALSTLAAALIIPEFEDAGKLIQSLGNDIKSSEAIISLIYNEAVKGEVEAGKSEHLSPLYTTKDEASAIPHRYIVVFKKEASEEEIAFHKEVITAAHLQLVSGLDTSHTFFAATGGKSNEFGITAKDTTGGIQDSFSVADSLKGYVGYFTGELVDLIRSNPSVEFVEEDSIVHSSGFKAQSGAPWGLARVSHRERLNLGTFNRYLYDDDAGKGVTTYVVDTGINIDHVDFEKRARWGVTMPYNDADLDGSGHGTHCAGTMVSKTYGIAKKAEVVAVKVLRSNGTGSMSDVLRGVEYVVSAHKEAVSNPKKGFKGSVANLSLGGGRSRIMDMVIDAAVDAGVHFTVAAGNENQDACYVSPAGSKKAITVAASTLSDDRASFSNWGSCVDIFAPGMNILSTYIGSNTAVTAMSGTSMAAPHVAGLLAYALSLQPDSDSEFHSSVLVSPAVLKKKIIDYGTKSAIRQVPPRTPNNLIFNGGGDDLSEFWGKGPSSTENEESSQPTLDLEKVKDSPDFSPAKWFSDVKLLWDKLSII</sequence>
<feature type="active site" description="Charge relay system" evidence="5">
    <location>
        <position position="229"/>
    </location>
</feature>
<dbReference type="InterPro" id="IPR023828">
    <property type="entry name" value="Peptidase_S8_Ser-AS"/>
</dbReference>
<feature type="chain" id="PRO_5007141041" evidence="8">
    <location>
        <begin position="19"/>
        <end position="542"/>
    </location>
</feature>
<protein>
    <submittedName>
        <fullName evidence="11">HCR025Wp</fullName>
    </submittedName>
</protein>
<feature type="region of interest" description="Disordered" evidence="7">
    <location>
        <begin position="495"/>
        <end position="524"/>
    </location>
</feature>
<feature type="active site" description="Charge relay system" evidence="5">
    <location>
        <position position="423"/>
    </location>
</feature>
<evidence type="ECO:0000256" key="6">
    <source>
        <dbReference type="RuleBase" id="RU003355"/>
    </source>
</evidence>
<keyword evidence="8" id="KW-0732">Signal</keyword>
<evidence type="ECO:0000256" key="7">
    <source>
        <dbReference type="SAM" id="MobiDB-lite"/>
    </source>
</evidence>
<name>A0A109UYP6_9SACH</name>
<dbReference type="RefSeq" id="XP_017987171.1">
    <property type="nucleotide sequence ID" value="XM_018131682.1"/>
</dbReference>
<gene>
    <name evidence="11" type="ORF">AW171_hschr32053</name>
</gene>
<dbReference type="PRINTS" id="PR00723">
    <property type="entry name" value="SUBTILISIN"/>
</dbReference>
<dbReference type="InterPro" id="IPR050131">
    <property type="entry name" value="Peptidase_S8_subtilisin-like"/>
</dbReference>
<dbReference type="FunFam" id="3.40.50.200:FF:000007">
    <property type="entry name" value="Subtilisin-like serine protease"/>
    <property type="match status" value="1"/>
</dbReference>
<dbReference type="Gene3D" id="3.30.70.80">
    <property type="entry name" value="Peptidase S8 propeptide/proteinase inhibitor I9"/>
    <property type="match status" value="1"/>
</dbReference>
<reference evidence="11 12" key="1">
    <citation type="submission" date="2016-01" db="EMBL/GenBank/DDBJ databases">
        <title>Genome sequence of the yeast Holleya sinecauda.</title>
        <authorList>
            <person name="Dietrich F.S."/>
        </authorList>
    </citation>
    <scope>NUCLEOTIDE SEQUENCE [LARGE SCALE GENOMIC DNA]</scope>
    <source>
        <strain evidence="11 12">ATCC 58844</strain>
    </source>
</reference>
<dbReference type="PROSITE" id="PS51892">
    <property type="entry name" value="SUBTILASE"/>
    <property type="match status" value="1"/>
</dbReference>
<feature type="active site" description="Charge relay system" evidence="5">
    <location>
        <position position="261"/>
    </location>
</feature>
<dbReference type="STRING" id="45286.A0A109UYP6"/>
<evidence type="ECO:0000256" key="8">
    <source>
        <dbReference type="SAM" id="SignalP"/>
    </source>
</evidence>
<evidence type="ECO:0000313" key="12">
    <source>
        <dbReference type="Proteomes" id="UP000243052"/>
    </source>
</evidence>
<feature type="compositionally biased region" description="Polar residues" evidence="7">
    <location>
        <begin position="499"/>
        <end position="511"/>
    </location>
</feature>
<dbReference type="SUPFAM" id="SSF54897">
    <property type="entry name" value="Protease propeptides/inhibitors"/>
    <property type="match status" value="1"/>
</dbReference>
<evidence type="ECO:0000313" key="11">
    <source>
        <dbReference type="EMBL" id="AMD20175.1"/>
    </source>
</evidence>
<evidence type="ECO:0000259" key="10">
    <source>
        <dbReference type="Pfam" id="PF05922"/>
    </source>
</evidence>